<protein>
    <recommendedName>
        <fullName evidence="5">Kinesin motor domain-containing protein</fullName>
    </recommendedName>
</protein>
<feature type="compositionally biased region" description="Polar residues" evidence="2">
    <location>
        <begin position="711"/>
        <end position="722"/>
    </location>
</feature>
<proteinExistence type="predicted"/>
<name>A0A9W7ZSZ8_9FUNG</name>
<gene>
    <name evidence="3" type="ORF">H4219_004038</name>
</gene>
<feature type="coiled-coil region" evidence="1">
    <location>
        <begin position="308"/>
        <end position="349"/>
    </location>
</feature>
<accession>A0A9W7ZSZ8</accession>
<evidence type="ECO:0000313" key="4">
    <source>
        <dbReference type="Proteomes" id="UP001150538"/>
    </source>
</evidence>
<feature type="compositionally biased region" description="Polar residues" evidence="2">
    <location>
        <begin position="978"/>
        <end position="1002"/>
    </location>
</feature>
<dbReference type="Proteomes" id="UP001150538">
    <property type="component" value="Unassembled WGS sequence"/>
</dbReference>
<evidence type="ECO:0000256" key="1">
    <source>
        <dbReference type="SAM" id="Coils"/>
    </source>
</evidence>
<feature type="compositionally biased region" description="Basic residues" evidence="2">
    <location>
        <begin position="848"/>
        <end position="860"/>
    </location>
</feature>
<evidence type="ECO:0000256" key="2">
    <source>
        <dbReference type="SAM" id="MobiDB-lite"/>
    </source>
</evidence>
<dbReference type="InterPro" id="IPR027417">
    <property type="entry name" value="P-loop_NTPase"/>
</dbReference>
<dbReference type="EMBL" id="JANBPU010000121">
    <property type="protein sequence ID" value="KAJ1915977.1"/>
    <property type="molecule type" value="Genomic_DNA"/>
</dbReference>
<feature type="compositionally biased region" description="Acidic residues" evidence="2">
    <location>
        <begin position="746"/>
        <end position="760"/>
    </location>
</feature>
<dbReference type="OrthoDB" id="5583791at2759"/>
<feature type="coiled-coil region" evidence="1">
    <location>
        <begin position="386"/>
        <end position="677"/>
    </location>
</feature>
<reference evidence="3" key="1">
    <citation type="submission" date="2022-07" db="EMBL/GenBank/DDBJ databases">
        <title>Phylogenomic reconstructions and comparative analyses of Kickxellomycotina fungi.</title>
        <authorList>
            <person name="Reynolds N.K."/>
            <person name="Stajich J.E."/>
            <person name="Barry K."/>
            <person name="Grigoriev I.V."/>
            <person name="Crous P."/>
            <person name="Smith M.E."/>
        </authorList>
    </citation>
    <scope>NUCLEOTIDE SEQUENCE</scope>
    <source>
        <strain evidence="3">NBRC 100468</strain>
    </source>
</reference>
<organism evidence="3 4">
    <name type="scientific">Mycoemilia scoparia</name>
    <dbReference type="NCBI Taxonomy" id="417184"/>
    <lineage>
        <taxon>Eukaryota</taxon>
        <taxon>Fungi</taxon>
        <taxon>Fungi incertae sedis</taxon>
        <taxon>Zoopagomycota</taxon>
        <taxon>Kickxellomycotina</taxon>
        <taxon>Kickxellomycetes</taxon>
        <taxon>Kickxellales</taxon>
        <taxon>Kickxellaceae</taxon>
        <taxon>Mycoemilia</taxon>
    </lineage>
</organism>
<feature type="compositionally biased region" description="Basic residues" evidence="2">
    <location>
        <begin position="773"/>
        <end position="782"/>
    </location>
</feature>
<evidence type="ECO:0000313" key="3">
    <source>
        <dbReference type="EMBL" id="KAJ1915977.1"/>
    </source>
</evidence>
<dbReference type="AlphaFoldDB" id="A0A9W7ZSZ8"/>
<feature type="compositionally biased region" description="Basic residues" evidence="2">
    <location>
        <begin position="927"/>
        <end position="936"/>
    </location>
</feature>
<feature type="compositionally biased region" description="Basic and acidic residues" evidence="2">
    <location>
        <begin position="733"/>
        <end position="745"/>
    </location>
</feature>
<feature type="compositionally biased region" description="Acidic residues" evidence="2">
    <location>
        <begin position="802"/>
        <end position="830"/>
    </location>
</feature>
<comment type="caution">
    <text evidence="3">The sequence shown here is derived from an EMBL/GenBank/DDBJ whole genome shotgun (WGS) entry which is preliminary data.</text>
</comment>
<sequence length="1051" mass="119007">MKLRSTAVHAHIVDSGSKLLQPGDTSKYITFSPQEDAEGSDSSRRVYIDGCTTSDNTASIFKSQGYAEYIRHAFNGGMSAIFLTGAGISKGSDYQLMPVMTDITGYIDSCIRDIHELSMTYTYLGITDQKVIDLCKDKVVFESKIKNGLDSLHHDIDDWTDLRDHILQGSSIPFILSINFERMFDTPMCGKLCIVDLGIPHWAPNPANADSRPGLTSSVKSLQNVMRLVSSDTVVTDINIPTCPLVELLDEFLVGNCKSIFSFFLSSDPKERDNIEGAIEFIPTLRAIKKRENILPVDRRVTFLFEKAKYYQKEKYQLEEQLEEEKKKVDELENDMDEMQTSWNEEKDAILGEVTHWQNKCADIEASFGEANTMSDELKTDYELEILKLSTEMLSLKDVVRKLELEKTLIEGEKMKNLTLYSELESEYEASIIRCDQAEQSIKDLESEKVLLNDQIRKLKHDNDSLNDEIAKLKDHIEQNASTIEDLNSKLKTTSKENIKLEKLITTREAEHEKNISKLEAKIAKLTTQLKEKEVEKNDLAVDLKKNIASQEKELSTKVNEYDSIVKKYEKMLSDLNASLENEAHNHCKTTETLNKKLEKLESDLKDSKALIKDYKKTIKELELNAKVQAENNAVSDEWEMERKYMMKQIENLQKNAKRASEREADLRRENSELLNQWEEDRQRSHTEFLSLKRDLQAANEMTAASKKELQNYSTKLTNPKPTRNKKSAQIPEPEKEAVHDGADKEEVEDFEYQSDEGYYEPEMKNQAPVAPKKSKSAKAKPKSTAQKGRAKPRKKTSESTPEPDDDEEEVAMSEEDDAVSYIEEIEEEEVQPKPKRAQRSQRGANSKTKKPPAKSKKTTKPNSAPKELEDDEGGPNDNHTSSNHAEQEAIQNRVAELTSASIRSTPPRKAKASVSYDETAKQTSKPQRKAKSNTRKKQDENALLNKVPTPDPSSPVSDALDPKPKSVATNKRRSPSIELQTENATRSNSSENSAKEVQSAVSKKKRLTKIAINRALGLNLSDKSRPNLNSKNTALRVQFTVPRLESTQDS</sequence>
<keyword evidence="4" id="KW-1185">Reference proteome</keyword>
<keyword evidence="1" id="KW-0175">Coiled coil</keyword>
<dbReference type="SUPFAM" id="SSF52540">
    <property type="entry name" value="P-loop containing nucleoside triphosphate hydrolases"/>
    <property type="match status" value="1"/>
</dbReference>
<feature type="region of interest" description="Disordered" evidence="2">
    <location>
        <begin position="702"/>
        <end position="1005"/>
    </location>
</feature>
<evidence type="ECO:0008006" key="5">
    <source>
        <dbReference type="Google" id="ProtNLM"/>
    </source>
</evidence>